<protein>
    <recommendedName>
        <fullName evidence="3">GTP cyclohydrolase II</fullName>
        <ecNumber evidence="3">3.5.4.25</ecNumber>
    </recommendedName>
</protein>
<keyword evidence="11" id="KW-1133">Transmembrane helix</keyword>
<dbReference type="InterPro" id="IPR032677">
    <property type="entry name" value="GTP_cyclohydro_II"/>
</dbReference>
<organism evidence="13 14">
    <name type="scientific">Nocardia terrae</name>
    <dbReference type="NCBI Taxonomy" id="2675851"/>
    <lineage>
        <taxon>Bacteria</taxon>
        <taxon>Bacillati</taxon>
        <taxon>Actinomycetota</taxon>
        <taxon>Actinomycetes</taxon>
        <taxon>Mycobacteriales</taxon>
        <taxon>Nocardiaceae</taxon>
        <taxon>Nocardia</taxon>
    </lineage>
</organism>
<evidence type="ECO:0000256" key="11">
    <source>
        <dbReference type="SAM" id="Phobius"/>
    </source>
</evidence>
<comment type="catalytic activity">
    <reaction evidence="10">
        <text>GTP + 4 H2O = 2,5-diamino-6-hydroxy-4-(5-phosphoribosylamino)-pyrimidine + formate + 2 phosphate + 3 H(+)</text>
        <dbReference type="Rhea" id="RHEA:23704"/>
        <dbReference type="ChEBI" id="CHEBI:15377"/>
        <dbReference type="ChEBI" id="CHEBI:15378"/>
        <dbReference type="ChEBI" id="CHEBI:15740"/>
        <dbReference type="ChEBI" id="CHEBI:37565"/>
        <dbReference type="ChEBI" id="CHEBI:43474"/>
        <dbReference type="ChEBI" id="CHEBI:58614"/>
        <dbReference type="EC" id="3.5.4.25"/>
    </reaction>
</comment>
<comment type="pathway">
    <text evidence="2">Cofactor biosynthesis; riboflavin biosynthesis; 5-amino-6-(D-ribitylamino)uracil from GTP: step 1/4.</text>
</comment>
<feature type="transmembrane region" description="Helical" evidence="11">
    <location>
        <begin position="280"/>
        <end position="303"/>
    </location>
</feature>
<keyword evidence="6" id="KW-0547">Nucleotide-binding</keyword>
<dbReference type="RefSeq" id="WP_235948823.1">
    <property type="nucleotide sequence ID" value="NZ_WRPP01000009.1"/>
</dbReference>
<keyword evidence="14" id="KW-1185">Reference proteome</keyword>
<evidence type="ECO:0000256" key="5">
    <source>
        <dbReference type="ARBA" id="ARBA00022723"/>
    </source>
</evidence>
<dbReference type="Gene3D" id="3.40.50.10990">
    <property type="entry name" value="GTP cyclohydrolase II"/>
    <property type="match status" value="1"/>
</dbReference>
<feature type="domain" description="GTP cyclohydrolase II" evidence="12">
    <location>
        <begin position="66"/>
        <end position="205"/>
    </location>
</feature>
<evidence type="ECO:0000256" key="3">
    <source>
        <dbReference type="ARBA" id="ARBA00012762"/>
    </source>
</evidence>
<dbReference type="GO" id="GO:0003935">
    <property type="term" value="F:GTP cyclohydrolase II activity"/>
    <property type="evidence" value="ECO:0007669"/>
    <property type="project" value="UniProtKB-EC"/>
</dbReference>
<keyword evidence="8" id="KW-0862">Zinc</keyword>
<sequence length="328" mass="36699">MGLRAAVRLSSRIDPLRTREVRLRASSVLDIARAERKQADTPERCDTEHQFTRNGQNLTLRVVELEDGQGHVLIFGSERIPENCLVRIHSRCLYGDVLGSDDCDCGPELKLSMDLIQHEGRGVVIYLEQEGRGAGLVNKARAYRYSQDSGADTFESYHKLGLEPDIRRYLTAGAALKKQGLSKIRLLTNNPAKAEDLREVGLDVEMTPLWIAPRNQAVHRYLEAKRAHRDHRLPKSWNFYRWIDRSMQAVMLLAFGLCCAALALAARSAILIVWEHARPGTAIPAGVFVITAVGFAATMGLAAGKRDSLRRRLLKARVASRVARSQLR</sequence>
<dbReference type="CDD" id="cd00641">
    <property type="entry name" value="GTP_cyclohydro2"/>
    <property type="match status" value="1"/>
</dbReference>
<dbReference type="GO" id="GO:0005829">
    <property type="term" value="C:cytosol"/>
    <property type="evidence" value="ECO:0007669"/>
    <property type="project" value="TreeGrafter"/>
</dbReference>
<keyword evidence="5" id="KW-0479">Metal-binding</keyword>
<evidence type="ECO:0000256" key="8">
    <source>
        <dbReference type="ARBA" id="ARBA00022833"/>
    </source>
</evidence>
<comment type="cofactor">
    <cofactor evidence="1">
        <name>Zn(2+)</name>
        <dbReference type="ChEBI" id="CHEBI:29105"/>
    </cofactor>
</comment>
<evidence type="ECO:0000256" key="1">
    <source>
        <dbReference type="ARBA" id="ARBA00001947"/>
    </source>
</evidence>
<accession>A0A7K1V7D9</accession>
<evidence type="ECO:0000256" key="4">
    <source>
        <dbReference type="ARBA" id="ARBA00022619"/>
    </source>
</evidence>
<dbReference type="AlphaFoldDB" id="A0A7K1V7D9"/>
<dbReference type="PANTHER" id="PTHR21327:SF18">
    <property type="entry name" value="3,4-DIHYDROXY-2-BUTANONE 4-PHOSPHATE SYNTHASE"/>
    <property type="match status" value="1"/>
</dbReference>
<gene>
    <name evidence="13" type="primary">ribA</name>
    <name evidence="13" type="ORF">GPX89_35155</name>
</gene>
<dbReference type="NCBIfam" id="NF001591">
    <property type="entry name" value="PRK00393.1"/>
    <property type="match status" value="1"/>
</dbReference>
<dbReference type="InterPro" id="IPR036144">
    <property type="entry name" value="RibA-like_sf"/>
</dbReference>
<comment type="caution">
    <text evidence="13">The sequence shown here is derived from an EMBL/GenBank/DDBJ whole genome shotgun (WGS) entry which is preliminary data.</text>
</comment>
<keyword evidence="11" id="KW-0472">Membrane</keyword>
<evidence type="ECO:0000256" key="7">
    <source>
        <dbReference type="ARBA" id="ARBA00022801"/>
    </source>
</evidence>
<dbReference type="Pfam" id="PF00925">
    <property type="entry name" value="GTP_cyclohydro2"/>
    <property type="match status" value="1"/>
</dbReference>
<feature type="transmembrane region" description="Helical" evidence="11">
    <location>
        <begin position="249"/>
        <end position="274"/>
    </location>
</feature>
<keyword evidence="9" id="KW-0342">GTP-binding</keyword>
<dbReference type="GO" id="GO:0046872">
    <property type="term" value="F:metal ion binding"/>
    <property type="evidence" value="ECO:0007669"/>
    <property type="project" value="UniProtKB-KW"/>
</dbReference>
<dbReference type="PANTHER" id="PTHR21327">
    <property type="entry name" value="GTP CYCLOHYDROLASE II-RELATED"/>
    <property type="match status" value="1"/>
</dbReference>
<dbReference type="EMBL" id="WRPP01000009">
    <property type="protein sequence ID" value="MVU82457.1"/>
    <property type="molecule type" value="Genomic_DNA"/>
</dbReference>
<evidence type="ECO:0000313" key="14">
    <source>
        <dbReference type="Proteomes" id="UP000466794"/>
    </source>
</evidence>
<dbReference type="GO" id="GO:0005525">
    <property type="term" value="F:GTP binding"/>
    <property type="evidence" value="ECO:0007669"/>
    <property type="project" value="UniProtKB-KW"/>
</dbReference>
<keyword evidence="7 13" id="KW-0378">Hydrolase</keyword>
<dbReference type="InterPro" id="IPR000926">
    <property type="entry name" value="RibA"/>
</dbReference>
<reference evidence="13 14" key="1">
    <citation type="submission" date="2019-12" db="EMBL/GenBank/DDBJ databases">
        <title>Nocardia sp. nov. ET3-3 isolated from soil.</title>
        <authorList>
            <person name="Kanchanasin P."/>
            <person name="Tanasupawat S."/>
            <person name="Yuki M."/>
            <person name="Kudo T."/>
        </authorList>
    </citation>
    <scope>NUCLEOTIDE SEQUENCE [LARGE SCALE GENOMIC DNA]</scope>
    <source>
        <strain evidence="13 14">ET3-3</strain>
    </source>
</reference>
<evidence type="ECO:0000256" key="10">
    <source>
        <dbReference type="ARBA" id="ARBA00049295"/>
    </source>
</evidence>
<dbReference type="Proteomes" id="UP000466794">
    <property type="component" value="Unassembled WGS sequence"/>
</dbReference>
<keyword evidence="4" id="KW-0686">Riboflavin biosynthesis</keyword>
<proteinExistence type="predicted"/>
<evidence type="ECO:0000256" key="2">
    <source>
        <dbReference type="ARBA" id="ARBA00004853"/>
    </source>
</evidence>
<keyword evidence="11" id="KW-0812">Transmembrane</keyword>
<dbReference type="SUPFAM" id="SSF142695">
    <property type="entry name" value="RibA-like"/>
    <property type="match status" value="1"/>
</dbReference>
<dbReference type="GO" id="GO:0009231">
    <property type="term" value="P:riboflavin biosynthetic process"/>
    <property type="evidence" value="ECO:0007669"/>
    <property type="project" value="UniProtKB-UniPathway"/>
</dbReference>
<evidence type="ECO:0000256" key="6">
    <source>
        <dbReference type="ARBA" id="ARBA00022741"/>
    </source>
</evidence>
<evidence type="ECO:0000259" key="12">
    <source>
        <dbReference type="Pfam" id="PF00925"/>
    </source>
</evidence>
<dbReference type="UniPathway" id="UPA00275"/>
<dbReference type="GO" id="GO:0008686">
    <property type="term" value="F:3,4-dihydroxy-2-butanone-4-phosphate synthase activity"/>
    <property type="evidence" value="ECO:0007669"/>
    <property type="project" value="TreeGrafter"/>
</dbReference>
<dbReference type="EC" id="3.5.4.25" evidence="3"/>
<evidence type="ECO:0000313" key="13">
    <source>
        <dbReference type="EMBL" id="MVU82457.1"/>
    </source>
</evidence>
<evidence type="ECO:0000256" key="9">
    <source>
        <dbReference type="ARBA" id="ARBA00023134"/>
    </source>
</evidence>
<name>A0A7K1V7D9_9NOCA</name>